<dbReference type="Proteomes" id="UP001152795">
    <property type="component" value="Unassembled WGS sequence"/>
</dbReference>
<dbReference type="AlphaFoldDB" id="A0A7D9D9V5"/>
<accession>A0A7D9D9V5</accession>
<feature type="non-terminal residue" evidence="1">
    <location>
        <position position="1"/>
    </location>
</feature>
<comment type="caution">
    <text evidence="1">The sequence shown here is derived from an EMBL/GenBank/DDBJ whole genome shotgun (WGS) entry which is preliminary data.</text>
</comment>
<evidence type="ECO:0000313" key="2">
    <source>
        <dbReference type="Proteomes" id="UP001152795"/>
    </source>
</evidence>
<dbReference type="EMBL" id="CACRXK020000241">
    <property type="protein sequence ID" value="CAB3979916.1"/>
    <property type="molecule type" value="Genomic_DNA"/>
</dbReference>
<protein>
    <submittedName>
        <fullName evidence="1">Uncharacterized protein</fullName>
    </submittedName>
</protein>
<keyword evidence="2" id="KW-1185">Reference proteome</keyword>
<gene>
    <name evidence="1" type="ORF">PACLA_8A072771</name>
</gene>
<name>A0A7D9D9V5_PARCT</name>
<proteinExistence type="predicted"/>
<organism evidence="1 2">
    <name type="scientific">Paramuricea clavata</name>
    <name type="common">Red gorgonian</name>
    <name type="synonym">Violescent sea-whip</name>
    <dbReference type="NCBI Taxonomy" id="317549"/>
    <lineage>
        <taxon>Eukaryota</taxon>
        <taxon>Metazoa</taxon>
        <taxon>Cnidaria</taxon>
        <taxon>Anthozoa</taxon>
        <taxon>Octocorallia</taxon>
        <taxon>Malacalcyonacea</taxon>
        <taxon>Plexauridae</taxon>
        <taxon>Paramuricea</taxon>
    </lineage>
</organism>
<sequence length="49" mass="5660">ETTGHDQVLHDDLRQIIDGLRFYQHRGSHDIIALRVEDEVHLPSGDINQ</sequence>
<reference evidence="1" key="1">
    <citation type="submission" date="2020-04" db="EMBL/GenBank/DDBJ databases">
        <authorList>
            <person name="Alioto T."/>
            <person name="Alioto T."/>
            <person name="Gomez Garrido J."/>
        </authorList>
    </citation>
    <scope>NUCLEOTIDE SEQUENCE</scope>
    <source>
        <strain evidence="1">A484AB</strain>
    </source>
</reference>
<evidence type="ECO:0000313" key="1">
    <source>
        <dbReference type="EMBL" id="CAB3979916.1"/>
    </source>
</evidence>